<proteinExistence type="predicted"/>
<dbReference type="Gene3D" id="2.120.10.80">
    <property type="entry name" value="Kelch-type beta propeller"/>
    <property type="match status" value="1"/>
</dbReference>
<dbReference type="RefSeq" id="XP_018977549.1">
    <property type="nucleotide sequence ID" value="XM_019122004.2"/>
</dbReference>
<dbReference type="PANTHER" id="PTHR46375:SF3">
    <property type="entry name" value="KELCH REPEAT AND BTB DOMAIN-CONTAINING PROTEIN 13"/>
    <property type="match status" value="1"/>
</dbReference>
<protein>
    <submittedName>
        <fullName evidence="5 7">Kelch-like protein 42</fullName>
    </submittedName>
</protein>
<evidence type="ECO:0000256" key="3">
    <source>
        <dbReference type="SAM" id="SignalP"/>
    </source>
</evidence>
<keyword evidence="2" id="KW-0677">Repeat</keyword>
<dbReference type="InterPro" id="IPR015915">
    <property type="entry name" value="Kelch-typ_b-propeller"/>
</dbReference>
<dbReference type="PANTHER" id="PTHR46375">
    <property type="entry name" value="KELCH REPEAT AND BTB DOMAIN-CONTAINING PROTEIN 13-RELATED"/>
    <property type="match status" value="1"/>
</dbReference>
<evidence type="ECO:0000313" key="7">
    <source>
        <dbReference type="RefSeq" id="XP_018977549.1"/>
    </source>
</evidence>
<dbReference type="CDD" id="cd01165">
    <property type="entry name" value="BTB_POZ"/>
    <property type="match status" value="1"/>
</dbReference>
<evidence type="ECO:0000256" key="2">
    <source>
        <dbReference type="ARBA" id="ARBA00022737"/>
    </source>
</evidence>
<feature type="domain" description="BTB" evidence="4">
    <location>
        <begin position="127"/>
        <end position="194"/>
    </location>
</feature>
<dbReference type="Ensembl" id="ENSCCRT00015068440.1">
    <property type="protein sequence ID" value="ENSCCRP00015066270.1"/>
    <property type="gene ID" value="ENSCCRG00015027008.1"/>
</dbReference>
<reference evidence="5" key="2">
    <citation type="submission" date="2025-05" db="UniProtKB">
        <authorList>
            <consortium name="Ensembl"/>
        </authorList>
    </citation>
    <scope>IDENTIFICATION</scope>
</reference>
<keyword evidence="3" id="KW-0732">Signal</keyword>
<gene>
    <name evidence="5 7" type="primary">LOC109108894</name>
</gene>
<evidence type="ECO:0000256" key="1">
    <source>
        <dbReference type="ARBA" id="ARBA00022441"/>
    </source>
</evidence>
<feature type="chain" id="PRO_5044677067" evidence="3">
    <location>
        <begin position="22"/>
        <end position="577"/>
    </location>
</feature>
<dbReference type="Pfam" id="PF00651">
    <property type="entry name" value="BTB"/>
    <property type="match status" value="1"/>
</dbReference>
<organism evidence="5 6">
    <name type="scientific">Cyprinus carpio</name>
    <name type="common">Common carp</name>
    <dbReference type="NCBI Taxonomy" id="7962"/>
    <lineage>
        <taxon>Eukaryota</taxon>
        <taxon>Metazoa</taxon>
        <taxon>Chordata</taxon>
        <taxon>Craniata</taxon>
        <taxon>Vertebrata</taxon>
        <taxon>Euteleostomi</taxon>
        <taxon>Actinopterygii</taxon>
        <taxon>Neopterygii</taxon>
        <taxon>Teleostei</taxon>
        <taxon>Ostariophysi</taxon>
        <taxon>Cypriniformes</taxon>
        <taxon>Cyprinidae</taxon>
        <taxon>Cyprininae</taxon>
        <taxon>Cyprinus</taxon>
    </lineage>
</organism>
<evidence type="ECO:0000313" key="6">
    <source>
        <dbReference type="Proteomes" id="UP000694700"/>
    </source>
</evidence>
<dbReference type="SUPFAM" id="SSF54695">
    <property type="entry name" value="POZ domain"/>
    <property type="match status" value="1"/>
</dbReference>
<dbReference type="GeneID" id="109108894"/>
<dbReference type="InterPro" id="IPR011333">
    <property type="entry name" value="SKP1/BTB/POZ_sf"/>
</dbReference>
<dbReference type="InterPro" id="IPR000210">
    <property type="entry name" value="BTB/POZ_dom"/>
</dbReference>
<dbReference type="Pfam" id="PF01344">
    <property type="entry name" value="Kelch_1"/>
    <property type="match status" value="1"/>
</dbReference>
<evidence type="ECO:0000259" key="4">
    <source>
        <dbReference type="Pfam" id="PF00651"/>
    </source>
</evidence>
<dbReference type="Gene3D" id="3.30.710.10">
    <property type="entry name" value="Potassium Channel Kv1.1, Chain A"/>
    <property type="match status" value="1"/>
</dbReference>
<feature type="signal peptide" evidence="3">
    <location>
        <begin position="1"/>
        <end position="21"/>
    </location>
</feature>
<dbReference type="Proteomes" id="UP001155660">
    <property type="component" value="Chromosome A18"/>
</dbReference>
<name>A0A8C1WIU3_CYPCA</name>
<dbReference type="SMART" id="SM00612">
    <property type="entry name" value="Kelch"/>
    <property type="match status" value="2"/>
</dbReference>
<accession>A0A8C1WIU3</accession>
<dbReference type="AlphaFoldDB" id="A0A8C1WIU3"/>
<sequence length="577" mass="66468">MANVWQFIVVALMYFCTLLKRSLEQIQRCLCFKSSLNWVQFRQADSDAVEEKSDNIQADVWRTNQEYRTYRNQSNGSMVMVQTSTHTFHVSIYIGIHLNHRLCNNPGPQTHDVMLFGTYFQVDLEKLADCSEYFKALSHSCMRETSEQLVHLDHVPSIVFHNLLQFCFLQQFCISEDLLGEHLRVSTYLLASGFTNRLLIALSQVLTEHTCLGYLQLAEELCSEELQETVLTYLSKYLLERSHLCQGLDPHLKTKLLRLRSKGTPHLCCLRKENLTSRNDPETDAARKLFRLEEDQDYRKWSSLTDLPFCADKWCFTTAVLYNYLYLIGGYRHRVKKGYEFKMASFRYNPFTNQWVSTAPLIKHRRHFSAAVCEGRIFAVGGWYLDSLVTPDSSTGVYTAVERYDPWKDTWEFVSSLPLTDFQFSLSLSHDSPLTTSLGHCLYVLGNIQRTGEKLVLRYDTRQDCWCELLPTLTRSSADLPILNFLGAANSQLVVIGGNNSETMLTSFCVDSHKWGRIRAMERTTLIGQGTILHNEVYMSGMKDNSVIKLNLHSLSLCPLPSLPVTTCYESLFHLYF</sequence>
<dbReference type="InterPro" id="IPR052392">
    <property type="entry name" value="Kelch-BTB_domain-containing"/>
</dbReference>
<evidence type="ECO:0000313" key="5">
    <source>
        <dbReference type="Ensembl" id="ENSCCRP00015066270.1"/>
    </source>
</evidence>
<dbReference type="OrthoDB" id="45365at2759"/>
<dbReference type="InterPro" id="IPR006652">
    <property type="entry name" value="Kelch_1"/>
</dbReference>
<keyword evidence="1" id="KW-0880">Kelch repeat</keyword>
<reference evidence="7" key="1">
    <citation type="submission" date="2023-09" db="UniProtKB">
        <authorList>
            <consortium name="RefSeq"/>
        </authorList>
    </citation>
    <scope>IDENTIFICATION</scope>
    <source>
        <tissue evidence="7">Muscle</tissue>
    </source>
</reference>
<dbReference type="Proteomes" id="UP000694700">
    <property type="component" value="Unplaced"/>
</dbReference>
<dbReference type="KEGG" id="ccar:109108894"/>
<dbReference type="SUPFAM" id="SSF117281">
    <property type="entry name" value="Kelch motif"/>
    <property type="match status" value="1"/>
</dbReference>